<evidence type="ECO:0000256" key="2">
    <source>
        <dbReference type="ARBA" id="ARBA00004922"/>
    </source>
</evidence>
<feature type="transmembrane region" description="Helical" evidence="14">
    <location>
        <begin position="87"/>
        <end position="105"/>
    </location>
</feature>
<evidence type="ECO:0000256" key="14">
    <source>
        <dbReference type="RuleBase" id="RU363063"/>
    </source>
</evidence>
<keyword evidence="10" id="KW-0443">Lipid metabolism</keyword>
<evidence type="ECO:0000256" key="11">
    <source>
        <dbReference type="ARBA" id="ARBA00023136"/>
    </source>
</evidence>
<comment type="catalytic activity">
    <reaction evidence="13">
        <text>a globoside Gb4Cer (d18:1(4E)) + UDP-alpha-D-galactose = a globoside GalGb4Cer (d18:1(4E)) + UDP + H(+)</text>
        <dbReference type="Rhea" id="RHEA:41996"/>
        <dbReference type="ChEBI" id="CHEBI:15378"/>
        <dbReference type="ChEBI" id="CHEBI:18259"/>
        <dbReference type="ChEBI" id="CHEBI:58223"/>
        <dbReference type="ChEBI" id="CHEBI:62571"/>
        <dbReference type="ChEBI" id="CHEBI:66914"/>
    </reaction>
    <physiologicalReaction direction="left-to-right" evidence="13">
        <dbReference type="Rhea" id="RHEA:41997"/>
    </physiologicalReaction>
</comment>
<keyword evidence="4 14" id="KW-0328">Glycosyltransferase</keyword>
<keyword evidence="8 14" id="KW-1133">Transmembrane helix</keyword>
<keyword evidence="9 14" id="KW-0333">Golgi apparatus</keyword>
<evidence type="ECO:0000313" key="15">
    <source>
        <dbReference type="EMBL" id="CAJ0933414.1"/>
    </source>
</evidence>
<evidence type="ECO:0000256" key="10">
    <source>
        <dbReference type="ARBA" id="ARBA00023098"/>
    </source>
</evidence>
<evidence type="ECO:0000256" key="4">
    <source>
        <dbReference type="ARBA" id="ARBA00022676"/>
    </source>
</evidence>
<dbReference type="InterPro" id="IPR002659">
    <property type="entry name" value="Glyco_trans_31"/>
</dbReference>
<dbReference type="PANTHER" id="PTHR11214">
    <property type="entry name" value="BETA-1,3-N-ACETYLGLUCOSAMINYLTRANSFERASE"/>
    <property type="match status" value="1"/>
</dbReference>
<dbReference type="EC" id="2.4.1.-" evidence="14"/>
<dbReference type="EMBL" id="CAUEEQ010009451">
    <property type="protein sequence ID" value="CAJ0933414.1"/>
    <property type="molecule type" value="Genomic_DNA"/>
</dbReference>
<sequence>MLEGTIYDIKKLGNMGCNGLGRKGHTLILLYAADEMLGFQVNDLHWASERQLTDKEGGVSACTFSRRSQATFPEGPRGYFAMARKKVILASLLIFPALFLFGLYIKLQDFEIWYFCLGCSDSYVHYRFDYSNKAFMRVPEANCKESPPFLVLLVTTTYGQKEARDAIRKTWGEEMLIKGKRVVTYFLLGTREDESVKEKVSLAQESILYKDIIQRNFVDSYYNLTIKTLMGMEWIAHYCPQTSYVMKTDTDMFINTFYLVELLLRRNQTSNFFTGILKPNDSPIRNIFSKWYINKREYAGEKYPPFCSGTGYVFSRDVAQKVYNISTTIPFFKLEDVYVGMCLERLKIPLQELHNKFSLPSKGRDPEFEFRFYYVAELLKHFCFEGWTLISKYLFRIPMWSTEMLLEGLGCCSCRQILDRCNFQESGVVIHDGQSAKVGQGFEHLCQVLQVVLVSLEEDYDIVQIQQDGFKILVSKTALHHPLKRSWGVAQSNCM</sequence>
<evidence type="ECO:0000256" key="7">
    <source>
        <dbReference type="ARBA" id="ARBA00022968"/>
    </source>
</evidence>
<evidence type="ECO:0000256" key="3">
    <source>
        <dbReference type="ARBA" id="ARBA00008661"/>
    </source>
</evidence>
<evidence type="ECO:0000256" key="13">
    <source>
        <dbReference type="ARBA" id="ARBA00048834"/>
    </source>
</evidence>
<comment type="pathway">
    <text evidence="2">Protein modification; protein glycosylation.</text>
</comment>
<keyword evidence="7 14" id="KW-0735">Signal-anchor</keyword>
<proteinExistence type="inferred from homology"/>
<reference evidence="15" key="1">
    <citation type="submission" date="2023-07" db="EMBL/GenBank/DDBJ databases">
        <authorList>
            <person name="Stuckert A."/>
        </authorList>
    </citation>
    <scope>NUCLEOTIDE SEQUENCE</scope>
</reference>
<comment type="caution">
    <text evidence="15">The sequence shown here is derived from an EMBL/GenBank/DDBJ whole genome shotgun (WGS) entry which is preliminary data.</text>
</comment>
<dbReference type="Gene3D" id="3.90.550.50">
    <property type="match status" value="1"/>
</dbReference>
<gene>
    <name evidence="15" type="ORF">RIMI_LOCUS5513223</name>
</gene>
<accession>A0ABN9L891</accession>
<evidence type="ECO:0000256" key="9">
    <source>
        <dbReference type="ARBA" id="ARBA00023034"/>
    </source>
</evidence>
<evidence type="ECO:0000256" key="12">
    <source>
        <dbReference type="ARBA" id="ARBA00023180"/>
    </source>
</evidence>
<keyword evidence="16" id="KW-1185">Reference proteome</keyword>
<name>A0ABN9L891_9NEOB</name>
<evidence type="ECO:0000313" key="16">
    <source>
        <dbReference type="Proteomes" id="UP001176940"/>
    </source>
</evidence>
<organism evidence="15 16">
    <name type="scientific">Ranitomeya imitator</name>
    <name type="common">mimic poison frog</name>
    <dbReference type="NCBI Taxonomy" id="111125"/>
    <lineage>
        <taxon>Eukaryota</taxon>
        <taxon>Metazoa</taxon>
        <taxon>Chordata</taxon>
        <taxon>Craniata</taxon>
        <taxon>Vertebrata</taxon>
        <taxon>Euteleostomi</taxon>
        <taxon>Amphibia</taxon>
        <taxon>Batrachia</taxon>
        <taxon>Anura</taxon>
        <taxon>Neobatrachia</taxon>
        <taxon>Hyloidea</taxon>
        <taxon>Dendrobatidae</taxon>
        <taxon>Dendrobatinae</taxon>
        <taxon>Ranitomeya</taxon>
    </lineage>
</organism>
<dbReference type="Pfam" id="PF01762">
    <property type="entry name" value="Galactosyl_T"/>
    <property type="match status" value="1"/>
</dbReference>
<keyword evidence="6 14" id="KW-0812">Transmembrane</keyword>
<dbReference type="Proteomes" id="UP001176940">
    <property type="component" value="Unassembled WGS sequence"/>
</dbReference>
<evidence type="ECO:0000256" key="5">
    <source>
        <dbReference type="ARBA" id="ARBA00022679"/>
    </source>
</evidence>
<evidence type="ECO:0000256" key="8">
    <source>
        <dbReference type="ARBA" id="ARBA00022989"/>
    </source>
</evidence>
<protein>
    <recommendedName>
        <fullName evidence="14">Hexosyltransferase</fullName>
        <ecNumber evidence="14">2.4.1.-</ecNumber>
    </recommendedName>
</protein>
<evidence type="ECO:0000256" key="6">
    <source>
        <dbReference type="ARBA" id="ARBA00022692"/>
    </source>
</evidence>
<keyword evidence="12" id="KW-0325">Glycoprotein</keyword>
<dbReference type="PANTHER" id="PTHR11214:SF265">
    <property type="entry name" value="BETA-1,3-GALACTOSYLTRANSFERASE 5"/>
    <property type="match status" value="1"/>
</dbReference>
<comment type="subcellular location">
    <subcellularLocation>
        <location evidence="1 14">Golgi apparatus membrane</location>
        <topology evidence="1 14">Single-pass type II membrane protein</topology>
    </subcellularLocation>
</comment>
<evidence type="ECO:0000256" key="1">
    <source>
        <dbReference type="ARBA" id="ARBA00004323"/>
    </source>
</evidence>
<keyword evidence="5" id="KW-0808">Transferase</keyword>
<comment type="similarity">
    <text evidence="3 14">Belongs to the glycosyltransferase 31 family.</text>
</comment>
<keyword evidence="11 14" id="KW-0472">Membrane</keyword>